<keyword evidence="2" id="KW-1133">Transmembrane helix</keyword>
<evidence type="ECO:0000313" key="4">
    <source>
        <dbReference type="EMBL" id="GFO36944.1"/>
    </source>
</evidence>
<feature type="domain" description="Ig-like" evidence="3">
    <location>
        <begin position="133"/>
        <end position="237"/>
    </location>
</feature>
<dbReference type="InterPro" id="IPR037448">
    <property type="entry name" value="Zig-8"/>
</dbReference>
<dbReference type="AlphaFoldDB" id="A0AAV4CYG1"/>
<dbReference type="InterPro" id="IPR036179">
    <property type="entry name" value="Ig-like_dom_sf"/>
</dbReference>
<feature type="transmembrane region" description="Helical" evidence="2">
    <location>
        <begin position="29"/>
        <end position="46"/>
    </location>
</feature>
<evidence type="ECO:0000256" key="2">
    <source>
        <dbReference type="SAM" id="Phobius"/>
    </source>
</evidence>
<dbReference type="PROSITE" id="PS50835">
    <property type="entry name" value="IG_LIKE"/>
    <property type="match status" value="1"/>
</dbReference>
<accession>A0AAV4CYG1</accession>
<dbReference type="Pfam" id="PF13927">
    <property type="entry name" value="Ig_3"/>
    <property type="match status" value="1"/>
</dbReference>
<dbReference type="Proteomes" id="UP000735302">
    <property type="component" value="Unassembled WGS sequence"/>
</dbReference>
<dbReference type="SUPFAM" id="SSF48726">
    <property type="entry name" value="Immunoglobulin"/>
    <property type="match status" value="1"/>
</dbReference>
<keyword evidence="2" id="KW-0812">Transmembrane</keyword>
<feature type="region of interest" description="Disordered" evidence="1">
    <location>
        <begin position="284"/>
        <end position="316"/>
    </location>
</feature>
<dbReference type="SMART" id="SM00409">
    <property type="entry name" value="IG"/>
    <property type="match status" value="2"/>
</dbReference>
<evidence type="ECO:0000259" key="3">
    <source>
        <dbReference type="PROSITE" id="PS50835"/>
    </source>
</evidence>
<dbReference type="InterPro" id="IPR007110">
    <property type="entry name" value="Ig-like_dom"/>
</dbReference>
<organism evidence="4 5">
    <name type="scientific">Plakobranchus ocellatus</name>
    <dbReference type="NCBI Taxonomy" id="259542"/>
    <lineage>
        <taxon>Eukaryota</taxon>
        <taxon>Metazoa</taxon>
        <taxon>Spiralia</taxon>
        <taxon>Lophotrochozoa</taxon>
        <taxon>Mollusca</taxon>
        <taxon>Gastropoda</taxon>
        <taxon>Heterobranchia</taxon>
        <taxon>Euthyneura</taxon>
        <taxon>Panpulmonata</taxon>
        <taxon>Sacoglossa</taxon>
        <taxon>Placobranchoidea</taxon>
        <taxon>Plakobranchidae</taxon>
        <taxon>Plakobranchus</taxon>
    </lineage>
</organism>
<dbReference type="PANTHER" id="PTHR23279:SF36">
    <property type="entry name" value="DEFECTIVE PROBOSCIS EXTENSION RESPONSE 9, ISOFORM A"/>
    <property type="match status" value="1"/>
</dbReference>
<evidence type="ECO:0000256" key="1">
    <source>
        <dbReference type="SAM" id="MobiDB-lite"/>
    </source>
</evidence>
<dbReference type="InterPro" id="IPR003599">
    <property type="entry name" value="Ig_sub"/>
</dbReference>
<gene>
    <name evidence="4" type="ORF">PoB_006344900</name>
</gene>
<feature type="compositionally biased region" description="Acidic residues" evidence="1">
    <location>
        <begin position="289"/>
        <end position="316"/>
    </location>
</feature>
<dbReference type="GO" id="GO:0032589">
    <property type="term" value="C:neuron projection membrane"/>
    <property type="evidence" value="ECO:0007669"/>
    <property type="project" value="TreeGrafter"/>
</dbReference>
<dbReference type="PANTHER" id="PTHR23279">
    <property type="entry name" value="DEFECTIVE PROBOSCIS EXTENSION RESPONSE DPR -RELATED"/>
    <property type="match status" value="1"/>
</dbReference>
<proteinExistence type="predicted"/>
<evidence type="ECO:0000313" key="5">
    <source>
        <dbReference type="Proteomes" id="UP000735302"/>
    </source>
</evidence>
<dbReference type="Gene3D" id="2.60.40.10">
    <property type="entry name" value="Immunoglobulins"/>
    <property type="match status" value="2"/>
</dbReference>
<dbReference type="GO" id="GO:0050808">
    <property type="term" value="P:synapse organization"/>
    <property type="evidence" value="ECO:0007669"/>
    <property type="project" value="TreeGrafter"/>
</dbReference>
<name>A0AAV4CYG1_9GAST</name>
<comment type="caution">
    <text evidence="4">The sequence shown here is derived from an EMBL/GenBank/DDBJ whole genome shotgun (WGS) entry which is preliminary data.</text>
</comment>
<keyword evidence="5" id="KW-1185">Reference proteome</keyword>
<dbReference type="InterPro" id="IPR013783">
    <property type="entry name" value="Ig-like_fold"/>
</dbReference>
<feature type="transmembrane region" description="Helical" evidence="2">
    <location>
        <begin position="254"/>
        <end position="273"/>
    </location>
</feature>
<protein>
    <submittedName>
        <fullName evidence="4">Kin of irre-like protein 2</fullName>
    </submittedName>
</protein>
<sequence>MVKEVLDLLPLFSTPAISCLPVCMSQYRVFLFLILSVYFLVAFRFYNKYYPSSGMALQSIDKCIDVSIHVSWAKIGREHLLSIGPDVWVRDSRYSIEYQEGPEEEVSHWDLKVRKVALEDEGSYQCQIISTEPLVRTVQLEIVVITIEGKKFVESAQTAYIRCNATEGNRFPHDIDWFKNGDKIDSMTYPNIVITKYRSEMTLTLVSELAITKASAQDSGTYICRSSAQLIASVDVNVLVADKSNVKRGHFSNVMLLLLLLMTMMMVSCFFFFCYGDGVNDGGGGGGGGDDDDDDDDDEVEDDDNDDDSGGDDCEADGVIKIYSNLMTTIKRLVD</sequence>
<reference evidence="4 5" key="1">
    <citation type="journal article" date="2021" name="Elife">
        <title>Chloroplast acquisition without the gene transfer in kleptoplastic sea slugs, Plakobranchus ocellatus.</title>
        <authorList>
            <person name="Maeda T."/>
            <person name="Takahashi S."/>
            <person name="Yoshida T."/>
            <person name="Shimamura S."/>
            <person name="Takaki Y."/>
            <person name="Nagai Y."/>
            <person name="Toyoda A."/>
            <person name="Suzuki Y."/>
            <person name="Arimoto A."/>
            <person name="Ishii H."/>
            <person name="Satoh N."/>
            <person name="Nishiyama T."/>
            <person name="Hasebe M."/>
            <person name="Maruyama T."/>
            <person name="Minagawa J."/>
            <person name="Obokata J."/>
            <person name="Shigenobu S."/>
        </authorList>
    </citation>
    <scope>NUCLEOTIDE SEQUENCE [LARGE SCALE GENOMIC DNA]</scope>
</reference>
<keyword evidence="2" id="KW-0472">Membrane</keyword>
<dbReference type="EMBL" id="BLXT01007159">
    <property type="protein sequence ID" value="GFO36944.1"/>
    <property type="molecule type" value="Genomic_DNA"/>
</dbReference>